<gene>
    <name evidence="1" type="ORF">EG028_00405</name>
</gene>
<name>A0A3N4MFR2_9BACT</name>
<evidence type="ECO:0008006" key="3">
    <source>
        <dbReference type="Google" id="ProtNLM"/>
    </source>
</evidence>
<dbReference type="EMBL" id="RMBX01000001">
    <property type="protein sequence ID" value="RPD42794.1"/>
    <property type="molecule type" value="Genomic_DNA"/>
</dbReference>
<dbReference type="SUPFAM" id="SSF55166">
    <property type="entry name" value="Hedgehog/DD-peptidase"/>
    <property type="match status" value="1"/>
</dbReference>
<keyword evidence="2" id="KW-1185">Reference proteome</keyword>
<proteinExistence type="predicted"/>
<dbReference type="RefSeq" id="WP_120514075.1">
    <property type="nucleotide sequence ID" value="NZ_QXZY01000001.1"/>
</dbReference>
<accession>A0A3N4MFR2</accession>
<dbReference type="InterPro" id="IPR009045">
    <property type="entry name" value="Zn_M74/Hedgehog-like"/>
</dbReference>
<organism evidence="1 2">
    <name type="scientific">Chitinophaga barathri</name>
    <dbReference type="NCBI Taxonomy" id="1647451"/>
    <lineage>
        <taxon>Bacteria</taxon>
        <taxon>Pseudomonadati</taxon>
        <taxon>Bacteroidota</taxon>
        <taxon>Chitinophagia</taxon>
        <taxon>Chitinophagales</taxon>
        <taxon>Chitinophagaceae</taxon>
        <taxon>Chitinophaga</taxon>
    </lineage>
</organism>
<protein>
    <recommendedName>
        <fullName evidence="3">Peptidase M15B domain-containing protein</fullName>
    </recommendedName>
</protein>
<evidence type="ECO:0000313" key="2">
    <source>
        <dbReference type="Proteomes" id="UP000279089"/>
    </source>
</evidence>
<dbReference type="Proteomes" id="UP000279089">
    <property type="component" value="Unassembled WGS sequence"/>
</dbReference>
<dbReference type="AlphaFoldDB" id="A0A3N4MFR2"/>
<comment type="caution">
    <text evidence="1">The sequence shown here is derived from an EMBL/GenBank/DDBJ whole genome shotgun (WGS) entry which is preliminary data.</text>
</comment>
<dbReference type="Gene3D" id="3.30.1380.10">
    <property type="match status" value="1"/>
</dbReference>
<dbReference type="OrthoDB" id="647751at2"/>
<evidence type="ECO:0000313" key="1">
    <source>
        <dbReference type="EMBL" id="RPD42794.1"/>
    </source>
</evidence>
<reference evidence="2" key="1">
    <citation type="submission" date="2018-11" db="EMBL/GenBank/DDBJ databases">
        <title>Chitinophaga lutea sp.nov., isolate from arsenic contaminated soil.</title>
        <authorList>
            <person name="Zong Y."/>
        </authorList>
    </citation>
    <scope>NUCLEOTIDE SEQUENCE [LARGE SCALE GENOMIC DNA]</scope>
    <source>
        <strain evidence="2">YLT18</strain>
    </source>
</reference>
<sequence>MKSPLIPINIISIYKNKLGDLLPLPVRMAKCTPDTHTAIFNTAAALAKKGGRLILSDLFRSYDMQAQSHQDFISGKKKAFSPPPGGSFHESGRGFDMDLKAMKIKLADFWSIAAKFGIVPIISEPKPTKSEAWHFECRGSHQLVYDYYHAKKGTNFSPYKAAAVSSILSVGVQVDDFGDNQVAATLQSGLIRLGKVIGSIDGQIGQRTQKALEELSITFDPQNPERMLIEVENLVQQKFPAEFILPPA</sequence>